<feature type="domain" description="Filamentous haemagglutinin FhaB/tRNA nuclease CdiA-like TPS" evidence="2">
    <location>
        <begin position="103"/>
        <end position="223"/>
    </location>
</feature>
<dbReference type="Gene3D" id="3.10.450.200">
    <property type="match status" value="1"/>
</dbReference>
<protein>
    <submittedName>
        <fullName evidence="3">Filamentous hemagglutinin</fullName>
    </submittedName>
</protein>
<dbReference type="NCBIfam" id="TIGR01901">
    <property type="entry name" value="adhes_NPXG"/>
    <property type="match status" value="1"/>
</dbReference>
<dbReference type="Proteomes" id="UP000255070">
    <property type="component" value="Unassembled WGS sequence"/>
</dbReference>
<comment type="caution">
    <text evidence="3">The sequence shown here is derived from an EMBL/GenBank/DDBJ whole genome shotgun (WGS) entry which is preliminary data.</text>
</comment>
<evidence type="ECO:0000313" key="3">
    <source>
        <dbReference type="EMBL" id="SUY78033.1"/>
    </source>
</evidence>
<dbReference type="InterPro" id="IPR010069">
    <property type="entry name" value="CdiA_FHA1_rpt"/>
</dbReference>
<dbReference type="NCBIfam" id="TIGR01731">
    <property type="entry name" value="fil_hemag_20aa"/>
    <property type="match status" value="31"/>
</dbReference>
<name>A0A8B4S6E7_COMTE</name>
<dbReference type="GO" id="GO:0004540">
    <property type="term" value="F:RNA nuclease activity"/>
    <property type="evidence" value="ECO:0007669"/>
    <property type="project" value="InterPro"/>
</dbReference>
<feature type="compositionally biased region" description="Low complexity" evidence="1">
    <location>
        <begin position="2402"/>
        <end position="2414"/>
    </location>
</feature>
<feature type="compositionally biased region" description="Polar residues" evidence="1">
    <location>
        <begin position="3050"/>
        <end position="3069"/>
    </location>
</feature>
<dbReference type="RefSeq" id="WP_003074420.1">
    <property type="nucleotide sequence ID" value="NZ_BBJZ01000024.1"/>
</dbReference>
<gene>
    <name evidence="3" type="primary">fhaB_2</name>
    <name evidence="3" type="ORF">NCTC10698_02943</name>
</gene>
<dbReference type="InterPro" id="IPR011050">
    <property type="entry name" value="Pectin_lyase_fold/virulence"/>
</dbReference>
<dbReference type="InterPro" id="IPR024440">
    <property type="entry name" value="ColicinD_C"/>
</dbReference>
<dbReference type="InterPro" id="IPR024973">
    <property type="entry name" value="ESPR"/>
</dbReference>
<feature type="compositionally biased region" description="Polar residues" evidence="1">
    <location>
        <begin position="2415"/>
        <end position="2433"/>
    </location>
</feature>
<evidence type="ECO:0000259" key="2">
    <source>
        <dbReference type="SMART" id="SM00912"/>
    </source>
</evidence>
<dbReference type="SUPFAM" id="SSF51126">
    <property type="entry name" value="Pectin lyase-like"/>
    <property type="match status" value="1"/>
</dbReference>
<reference evidence="3 4" key="1">
    <citation type="submission" date="2018-06" db="EMBL/GenBank/DDBJ databases">
        <authorList>
            <consortium name="Pathogen Informatics"/>
            <person name="Doyle S."/>
        </authorList>
    </citation>
    <scope>NUCLEOTIDE SEQUENCE [LARGE SCALE GENOMIC DNA]</scope>
    <source>
        <strain evidence="3 4">NCTC10698</strain>
    </source>
</reference>
<feature type="region of interest" description="Disordered" evidence="1">
    <location>
        <begin position="3050"/>
        <end position="3077"/>
    </location>
</feature>
<dbReference type="Pfam" id="PF13018">
    <property type="entry name" value="ESPR"/>
    <property type="match status" value="1"/>
</dbReference>
<dbReference type="EMBL" id="UFXL01000001">
    <property type="protein sequence ID" value="SUY78033.1"/>
    <property type="molecule type" value="Genomic_DNA"/>
</dbReference>
<dbReference type="InterPro" id="IPR008619">
    <property type="entry name" value="Filamentous_hemagglutn_rpt"/>
</dbReference>
<proteinExistence type="predicted"/>
<dbReference type="InterPro" id="IPR008638">
    <property type="entry name" value="FhaB/CdiA-like_TPS"/>
</dbReference>
<evidence type="ECO:0000256" key="1">
    <source>
        <dbReference type="SAM" id="MobiDB-lite"/>
    </source>
</evidence>
<sequence length="3771" mass="379319">MNKNLHRVIFNKARGIRMVVQETASSEGKASNGSTQTGACDSGALSVGSLRTAKSFLSDFPLSAAAKTAGMLALALGGPAGFAQIIADPSAPNRQRPTVLESANGTPTVNIQTPSAGGVSRNTYQQFDIGQKGAILNNSRTNVQTQIGGWVQGNPWLANGGARVIVNEVNSAAQSRLMGPLEVAGQRADVIIANPSGLVVDGLSFINAAGVTLTTGRPLYGANGAVDGLNVQGGLISIQGNGLDATKADYANILARAISLNAGLWAQDLRVVTGVNQIATDGNVQQSNPGATGAEPAKPQFALDVAQLGGMYAGKIFIVGTESGLGVRNAGLLQASGASLTLNSEGWLNNSGSIQSSSSDVVVNTRGAVEQSGAIYGGGNVQLSSQASQTHSGTVAASGDVSIQAAGAGAQIQARDATVWAAGLQTDGQLLGDRNLSVHADAQLQTSGQALATRNVQMRGASLDLSSSRQQAKTLQLQATTGDLQAKGSQLLATEKMDLQTGRTLTTDSARVQASTLSVQANALSNVGGQIVQSGSSDQTIALQGSLDNRAGVIQTAAGRLDIAAGNIDNTAGQLLHAGGGSFNLSSQGQLLNNTQSSSQPAVADGARIVSNGSLRAQAQALSNSGSVHAAQALETHASTLGNSGVMYSAGSQALTVDGSTTNTGTIGAAQNLTVQTGSFNGAATHVLAAGMAADGKLAAAGVLTATASGNLQSAGQILAAGNVSLDAASLDLRQGSAASTAGNMSLTAQSGDIQTGGARISSAALLAIRADGSSSQRLDNTLGQISATQLSINAGKLDNTDGLISAVDQLDITSAQLINGITPAASTAKGIQSQTGDVHLNVQQLDNSGTIQAAKNLATTTSSLGNSGTFYAGGEQTLNAAGVVTNSGTIAAAQDLNLTAASFAGTGSNVLAAGMAADGKLANPGTLNVTTSAGLQTAGQALAANNVNLGGGSLDLGSATVGSANADVNLSAAQGNIVTAGSKVSTPGKLSITASTVAGQTLDNTAGRLAGQQLQIQVGQLNNHQGSIEQSGGADLDINLGGGALNNNAGRIVVNAANLKLQSGALDNTDGLISHAGSRHGALQTSSLDNTRGQIVGNGTLSLASSGNVTNSDGLISSNGDLQLTSADLGNTRTAASGNATGIQSQGGSLTVNAQAITNSSNLYAAKDLKTTATSLDNSATLYAAGEQTLDVAGALSNQGTIAAAKNLSLTAGSFAGGAANVLAAGMAANGQLTGSGALTAVTSGSLQTNGQALATGALNLKAASLDLQGSTTGSTGADVTLSATTGDIHAAQARISTPGLLSISSTAGQKLDSSKAQLSGGQLSIDVGEINNTEGVIQQTDTASAAANPVAGIHSAGAINNSAGRIVANAQDFTLVSGGLLDNTDGMIGHAGSGQLRVDTAGLHNTRGKIIGNGATTLTSSADVDNTGGMVAGQQSVTATATGWDNTQGTLVAVQGDLNLHTTTNAVKNAAGLIQADNDIRLTLDGAGNQLQNAQGKIVSGRDAIFSTGQMDNDAGLVAAGRNLSIDTHEQALSNQASRSSTGSLGLVAGAQLDIHSGTLNNQGGLISAQTDLNITSSGAINSTEKSAQAAQIYSGAHLNLQATGIDNTGSQILAVQAAGINLGGGTLTNQAGLIRVGQALTVQAGSIDNQNTLALNSDGSAQALGLEASTISVTAAKLDNSQGAVRAGQDLTILSDGQLINDRGELSAGKLLKIAADQAATPTLNISNNAGQIVADQNVDIRTGSLNGAGEIASRGDVSLNLQGDHTLAGTLQAGGNLQLQATGTLTNPVTVQAGKNLTVNASNLDNQATGELLSGQTTQLTISDTLTNRGLIDGADTRIKAGNINNVGTGRIYGDRVAIAANALTNQEETVAGITQAATIAARERMDLGVQNITNRENALIYSAGNLFTGGALDSNWHATGAGQTLNNNSATLESAGSMVLGHDQVRNTNEHLQWTLVDGQPQKIIEFQAPNGQRYKGSDVLLISNGKVGGSGPQDISFVVSGNDWRCSMGGETCSFTTGETTAFDQYYKGLLLPSEQYPFAKYAPYYSPSYVDDNGQRVQGYMQYSGNRIIGYTYSSEDSAATPIVISGAHYAADHRIWSDFGVQPYTGPAPVLSGTNPCAALESCKVGYHAIDSSDSGGQYVQVTQANVDEYNAYKPLLDARNAADAALDAKLDAFYQDIRNRWIGEFVFYDYSRTEQSAQVTQSSPGKIVAGGNLHWNGSNPSSKLLNQDSTILAGGTINATGGSLDNRATAVEVQSVDQGYVYSTWKGGSSTPNRKYSGSDYAPVGAIKTQTLASYTYTEHAANPSTGAAPGASAISAVQAQASAAGAVDAINHSVAPGAVQGTQAGPAAGAATATQTQGQITSNAVAGVAAQGGSAQAQASAKVGAAATPESTAADASNAKSASSQVNIRTAQPNTQIPGTSLYRQHPEAGSRYLVETDPKFTQYKNWLSSDYMLQALQMDPGTVQKRLGDGFYEQQLVQQQIGQLTGRRFLGNYTSNDEQYKDLLQNGATFAQAQGLRPGVELSAAQVAQLTSDIVWLVTKEVTLADGSKQSVLVPQVYVRVKPGDLDGTGTLLAASDVNLILSGNAINSGSIAGRNTLNITAENIQNLGGQMSGNDVKLAARQDFDNLAGIIKGVDSATVSAGRDLNLTTTTQSSANQAGGNRFTQTGIDRVAGIYVSGPAGVLVASAGNNLNLTAAQIQNAGTGATVLTAGNNLNLNTVAVGSSQDINWDSKNYLRQSSTLDVGTQITGAGRVNLSAGQDINAKAATIDAGKALSLSAGNDIQISAGQASQSLDEAHQHTTKGFLSSKTVTTREQLHSTTAVGSNLGGDTVAINAGRDIAVTGSHVVSDTGTTLQAGRDVTIAAAQETSSEQHYRKETKSGIFGGGGGIGFTIGSRMQSADQTGTHTTAAASTVGSVGGDVNIIAGNAYQQVGSDVMAPKGDVNVVAKEVQIVEARETGSSATEQRFKQSGLSVSIGSPIISAIQTADNMADAARNTSSGRMQALAAAATALNVKNSVGELQGAAKALAGGDPSKAASISVSLGSSKSQSNTAQTSDGARGSTVKAGGNVNIVAQGAGADSSILVRGSDITAGQDATLAAEGDIRLQAAQNTASLSGNSSSSSGSIGVSVGQQTGITVSASKGRGNQAGDDLTHTNTHIAAGNSVTLQSGGDTDLKGAVVSGKQVVAEVGGDLKLESLQDSSSYASRNQTVGGSLTISPAGVPIGGGLNAGQSKVNSNYQSVTEQSGIQAGDGGFQVSVKGDTDLKGGVIASNQTAIDQDKNRFSTEGALTTSDLHNSARYEGQAVGVNASVGNDAGKFGVKGVGAGVGQDSGSAQGTTTAGISGIAGDQSVRTGDATGIERIFDQNKVQRDIDAQVAITAEFGKQAAKSWGEYANTRFANSKNEEEARCWGPDGACRAGGHALLGGLGGGVAGAAGAGLTSVAAPHVAGYLIGQGVEPSTAAALTGLLALGAGSAAGGAAAGAGALNEAAQNNLVFINNVVNGTVQQAQRLGPGGLRLLDQAGQALLRTCASSSVCMNLLPAAAAAWLAAQLTQEFEAKQPSLADQIPGYGGGYGPKPGPSHTGNDKTTNPIPGGTSTTYPAEGPKESGVVGGKPLDPQKPGDSILPGKPAEPLPGIGPVFSEKNDSEDGVGVSGELKNISQQQLDKKFKHASDFGVITTKKNPDTLNQFGAAIESHMKSPSTIAHGTYGFVKDSKVFFDPQTNNAVILDGKGIFVTGFKLSPGTPQYENYMKNGVLR</sequence>
<dbReference type="SUPFAM" id="SSF102824">
    <property type="entry name" value="Colicin D/E5 nuclease domain"/>
    <property type="match status" value="1"/>
</dbReference>
<feature type="compositionally biased region" description="Polar residues" evidence="1">
    <location>
        <begin position="3595"/>
        <end position="3613"/>
    </location>
</feature>
<dbReference type="Pfam" id="PF05860">
    <property type="entry name" value="TPS"/>
    <property type="match status" value="1"/>
</dbReference>
<dbReference type="InterPro" id="IPR037178">
    <property type="entry name" value="ColicinD_C_sf"/>
</dbReference>
<dbReference type="Pfam" id="PF13332">
    <property type="entry name" value="Fil_haemagg_2"/>
    <property type="match status" value="3"/>
</dbReference>
<dbReference type="GeneID" id="63998943"/>
<feature type="region of interest" description="Disordered" evidence="1">
    <location>
        <begin position="3576"/>
        <end position="3667"/>
    </location>
</feature>
<dbReference type="InterPro" id="IPR012334">
    <property type="entry name" value="Pectin_lyas_fold"/>
</dbReference>
<dbReference type="InterPro" id="IPR025157">
    <property type="entry name" value="Hemagglutinin_rpt"/>
</dbReference>
<evidence type="ECO:0000313" key="4">
    <source>
        <dbReference type="Proteomes" id="UP000255070"/>
    </source>
</evidence>
<organism evidence="3 4">
    <name type="scientific">Comamonas testosteroni</name>
    <name type="common">Pseudomonas testosteroni</name>
    <dbReference type="NCBI Taxonomy" id="285"/>
    <lineage>
        <taxon>Bacteria</taxon>
        <taxon>Pseudomonadati</taxon>
        <taxon>Pseudomonadota</taxon>
        <taxon>Betaproteobacteria</taxon>
        <taxon>Burkholderiales</taxon>
        <taxon>Comamonadaceae</taxon>
        <taxon>Comamonas</taxon>
    </lineage>
</organism>
<dbReference type="Gene3D" id="2.160.20.10">
    <property type="entry name" value="Single-stranded right-handed beta-helix, Pectin lyase-like"/>
    <property type="match status" value="1"/>
</dbReference>
<dbReference type="SMART" id="SM00912">
    <property type="entry name" value="Haemagg_act"/>
    <property type="match status" value="1"/>
</dbReference>
<accession>A0A8B4S6E7</accession>
<dbReference type="Pfam" id="PF11429">
    <property type="entry name" value="Colicin_D"/>
    <property type="match status" value="1"/>
</dbReference>
<dbReference type="Pfam" id="PF05594">
    <property type="entry name" value="Fil_haemagg"/>
    <property type="match status" value="12"/>
</dbReference>
<keyword evidence="4" id="KW-1185">Reference proteome</keyword>
<dbReference type="InterPro" id="IPR038233">
    <property type="entry name" value="Colicin_D/E5_nuclease"/>
</dbReference>
<feature type="region of interest" description="Disordered" evidence="1">
    <location>
        <begin position="2402"/>
        <end position="2435"/>
    </location>
</feature>